<dbReference type="InterPro" id="IPR002142">
    <property type="entry name" value="Peptidase_S49"/>
</dbReference>
<dbReference type="InterPro" id="IPR047272">
    <property type="entry name" value="S49_SppA_C"/>
</dbReference>
<reference evidence="7" key="2">
    <citation type="submission" date="2020-09" db="EMBL/GenBank/DDBJ databases">
        <authorList>
            <person name="Sun Q."/>
            <person name="Zhou Y."/>
        </authorList>
    </citation>
    <scope>NUCLEOTIDE SEQUENCE</scope>
    <source>
        <strain evidence="7">CGMCC 1.15880</strain>
    </source>
</reference>
<keyword evidence="3" id="KW-0378">Hydrolase</keyword>
<dbReference type="InterPro" id="IPR029045">
    <property type="entry name" value="ClpP/crotonase-like_dom_sf"/>
</dbReference>
<comment type="similarity">
    <text evidence="1">Belongs to the peptidase S49 family.</text>
</comment>
<dbReference type="InterPro" id="IPR004635">
    <property type="entry name" value="Pept_S49_SppA"/>
</dbReference>
<evidence type="ECO:0000256" key="3">
    <source>
        <dbReference type="ARBA" id="ARBA00022801"/>
    </source>
</evidence>
<keyword evidence="4" id="KW-0720">Serine protease</keyword>
<organism evidence="7 8">
    <name type="scientific">Neptunicoccus cionae</name>
    <dbReference type="NCBI Taxonomy" id="2035344"/>
    <lineage>
        <taxon>Bacteria</taxon>
        <taxon>Pseudomonadati</taxon>
        <taxon>Pseudomonadota</taxon>
        <taxon>Alphaproteobacteria</taxon>
        <taxon>Rhodobacterales</taxon>
        <taxon>Paracoccaceae</taxon>
        <taxon>Neptunicoccus</taxon>
    </lineage>
</organism>
<keyword evidence="2 7" id="KW-0645">Protease</keyword>
<dbReference type="GO" id="GO:0008236">
    <property type="term" value="F:serine-type peptidase activity"/>
    <property type="evidence" value="ECO:0007669"/>
    <property type="project" value="UniProtKB-KW"/>
</dbReference>
<evidence type="ECO:0000313" key="7">
    <source>
        <dbReference type="EMBL" id="GGA15710.1"/>
    </source>
</evidence>
<dbReference type="EMBL" id="BMKA01000002">
    <property type="protein sequence ID" value="GGA15710.1"/>
    <property type="molecule type" value="Genomic_DNA"/>
</dbReference>
<keyword evidence="5" id="KW-0812">Transmembrane</keyword>
<dbReference type="RefSeq" id="WP_188672877.1">
    <property type="nucleotide sequence ID" value="NZ_BMKA01000002.1"/>
</dbReference>
<keyword evidence="5" id="KW-1133">Transmembrane helix</keyword>
<evidence type="ECO:0000256" key="5">
    <source>
        <dbReference type="SAM" id="Phobius"/>
    </source>
</evidence>
<dbReference type="PANTHER" id="PTHR42987">
    <property type="entry name" value="PEPTIDASE S49"/>
    <property type="match status" value="1"/>
</dbReference>
<sequence length="305" mass="33349">MTGFERDFYEERRRKWRRSAFWRGVLATLGLLVALIVLATWLSGTPRFSDHIAHVDLSGVIYDDPLMDETLRMVEESDSVKALIISISSPGGTTVGSEALYERLRKIAQTKPVVSVLGEVAASGGYIAALGTDHIIARGNTVTGSIGVIMEYPDVTDLMSTLGINMQTIRSSELKADLTPYRKASPEGLAAEQQLIDESYQWFRGLVEERRELTGAALDRVADGRVFTGRVALELGLIDAIGGFDEATKYLDSLDSLIADLPVDPYTPDYQDSGFFAPVGKFLAKNGMLGRFSAQSGPRLYSIAK</sequence>
<accession>A0A916QWA2</accession>
<dbReference type="Gene3D" id="3.90.226.10">
    <property type="entry name" value="2-enoyl-CoA Hydratase, Chain A, domain 1"/>
    <property type="match status" value="1"/>
</dbReference>
<dbReference type="NCBIfam" id="TIGR00706">
    <property type="entry name" value="SppA_dom"/>
    <property type="match status" value="1"/>
</dbReference>
<evidence type="ECO:0000256" key="4">
    <source>
        <dbReference type="ARBA" id="ARBA00022825"/>
    </source>
</evidence>
<reference evidence="7" key="1">
    <citation type="journal article" date="2014" name="Int. J. Syst. Evol. Microbiol.">
        <title>Complete genome sequence of Corynebacterium casei LMG S-19264T (=DSM 44701T), isolated from a smear-ripened cheese.</title>
        <authorList>
            <consortium name="US DOE Joint Genome Institute (JGI-PGF)"/>
            <person name="Walter F."/>
            <person name="Albersmeier A."/>
            <person name="Kalinowski J."/>
            <person name="Ruckert C."/>
        </authorList>
    </citation>
    <scope>NUCLEOTIDE SEQUENCE</scope>
    <source>
        <strain evidence="7">CGMCC 1.15880</strain>
    </source>
</reference>
<comment type="caution">
    <text evidence="7">The sequence shown here is derived from an EMBL/GenBank/DDBJ whole genome shotgun (WGS) entry which is preliminary data.</text>
</comment>
<dbReference type="GO" id="GO:0006508">
    <property type="term" value="P:proteolysis"/>
    <property type="evidence" value="ECO:0007669"/>
    <property type="project" value="UniProtKB-KW"/>
</dbReference>
<dbReference type="CDD" id="cd07023">
    <property type="entry name" value="S49_Sppa_N_C"/>
    <property type="match status" value="1"/>
</dbReference>
<feature type="domain" description="Peptidase S49" evidence="6">
    <location>
        <begin position="108"/>
        <end position="254"/>
    </location>
</feature>
<dbReference type="AlphaFoldDB" id="A0A916QWA2"/>
<dbReference type="Pfam" id="PF01343">
    <property type="entry name" value="Peptidase_S49"/>
    <property type="match status" value="1"/>
</dbReference>
<gene>
    <name evidence="7" type="primary">sppA</name>
    <name evidence="7" type="ORF">GCM10011498_15080</name>
</gene>
<evidence type="ECO:0000259" key="6">
    <source>
        <dbReference type="Pfam" id="PF01343"/>
    </source>
</evidence>
<feature type="transmembrane region" description="Helical" evidence="5">
    <location>
        <begin position="20"/>
        <end position="42"/>
    </location>
</feature>
<keyword evidence="5" id="KW-0472">Membrane</keyword>
<protein>
    <submittedName>
        <fullName evidence="7">Clp protease</fullName>
    </submittedName>
</protein>
<dbReference type="Gene3D" id="6.20.330.10">
    <property type="match status" value="1"/>
</dbReference>
<dbReference type="PANTHER" id="PTHR42987:SF6">
    <property type="entry name" value="PROTEINASE IV"/>
    <property type="match status" value="1"/>
</dbReference>
<dbReference type="Proteomes" id="UP000628017">
    <property type="component" value="Unassembled WGS sequence"/>
</dbReference>
<proteinExistence type="inferred from homology"/>
<evidence type="ECO:0000256" key="2">
    <source>
        <dbReference type="ARBA" id="ARBA00022670"/>
    </source>
</evidence>
<keyword evidence="8" id="KW-1185">Reference proteome</keyword>
<evidence type="ECO:0000313" key="8">
    <source>
        <dbReference type="Proteomes" id="UP000628017"/>
    </source>
</evidence>
<evidence type="ECO:0000256" key="1">
    <source>
        <dbReference type="ARBA" id="ARBA00008683"/>
    </source>
</evidence>
<name>A0A916QWA2_9RHOB</name>
<dbReference type="SUPFAM" id="SSF52096">
    <property type="entry name" value="ClpP/crotonase"/>
    <property type="match status" value="1"/>
</dbReference>